<evidence type="ECO:0000256" key="1">
    <source>
        <dbReference type="ARBA" id="ARBA00004202"/>
    </source>
</evidence>
<dbReference type="PROSITE" id="PS00211">
    <property type="entry name" value="ABC_TRANSPORTER_1"/>
    <property type="match status" value="1"/>
</dbReference>
<proteinExistence type="inferred from homology"/>
<sequence>MDILQIKNLKVSFKTMFGKVNAVDNISFSLKKGEVLGIVGESGSGKSVTSLSVMNLIEGPHGKIESGEIIYEDRDILKLKDKEMCKIRGSKISMIFQEPMTSLNPVFTVYKQINEVYKIHSEDPKKDNKKEIIKILEQLNIASPEEVINKYPFQLSGGMRQRIMIAMAIVNNPKIIIADEPTTALDVTTQGEILSLLKDINKRSETSIMFITHDLGIIAELAQRVVVMYRGKILEECTVLEFFDNPMHPYSKGLINSMPDNFNGRFNTISGNVPSLYENIEGCPYASRCSQVMDICREKEPCTKELKDDHKVCCWLFNDGKGEGL</sequence>
<comment type="caution">
    <text evidence="9">The sequence shown here is derived from an EMBL/GenBank/DDBJ whole genome shotgun (WGS) entry which is preliminary data.</text>
</comment>
<dbReference type="GO" id="GO:0005524">
    <property type="term" value="F:ATP binding"/>
    <property type="evidence" value="ECO:0007669"/>
    <property type="project" value="UniProtKB-KW"/>
</dbReference>
<evidence type="ECO:0000256" key="3">
    <source>
        <dbReference type="ARBA" id="ARBA00022448"/>
    </source>
</evidence>
<evidence type="ECO:0000313" key="10">
    <source>
        <dbReference type="Proteomes" id="UP000736583"/>
    </source>
</evidence>
<dbReference type="NCBIfam" id="TIGR01727">
    <property type="entry name" value="oligo_HPY"/>
    <property type="match status" value="1"/>
</dbReference>
<keyword evidence="7" id="KW-0472">Membrane</keyword>
<evidence type="ECO:0000256" key="6">
    <source>
        <dbReference type="ARBA" id="ARBA00022840"/>
    </source>
</evidence>
<keyword evidence="3" id="KW-0813">Transport</keyword>
<keyword evidence="6 9" id="KW-0067">ATP-binding</keyword>
<dbReference type="EMBL" id="JAHLQL010000004">
    <property type="protein sequence ID" value="MBU5592680.1"/>
    <property type="molecule type" value="Genomic_DNA"/>
</dbReference>
<keyword evidence="4" id="KW-1003">Cell membrane</keyword>
<gene>
    <name evidence="9" type="ORF">KQI89_13035</name>
</gene>
<dbReference type="RefSeq" id="WP_216457429.1">
    <property type="nucleotide sequence ID" value="NZ_JAHLQL010000004.1"/>
</dbReference>
<accession>A0ABS6F2G8</accession>
<keyword evidence="10" id="KW-1185">Reference proteome</keyword>
<evidence type="ECO:0000256" key="7">
    <source>
        <dbReference type="ARBA" id="ARBA00023136"/>
    </source>
</evidence>
<dbReference type="InterPro" id="IPR003593">
    <property type="entry name" value="AAA+_ATPase"/>
</dbReference>
<dbReference type="SMART" id="SM00382">
    <property type="entry name" value="AAA"/>
    <property type="match status" value="1"/>
</dbReference>
<dbReference type="InterPro" id="IPR050388">
    <property type="entry name" value="ABC_Ni/Peptide_Import"/>
</dbReference>
<dbReference type="InterPro" id="IPR003439">
    <property type="entry name" value="ABC_transporter-like_ATP-bd"/>
</dbReference>
<evidence type="ECO:0000256" key="4">
    <source>
        <dbReference type="ARBA" id="ARBA00022475"/>
    </source>
</evidence>
<dbReference type="InterPro" id="IPR017871">
    <property type="entry name" value="ABC_transporter-like_CS"/>
</dbReference>
<organism evidence="9 10">
    <name type="scientific">Clostridium simiarum</name>
    <dbReference type="NCBI Taxonomy" id="2841506"/>
    <lineage>
        <taxon>Bacteria</taxon>
        <taxon>Bacillati</taxon>
        <taxon>Bacillota</taxon>
        <taxon>Clostridia</taxon>
        <taxon>Eubacteriales</taxon>
        <taxon>Clostridiaceae</taxon>
        <taxon>Clostridium</taxon>
    </lineage>
</organism>
<name>A0ABS6F2G8_9CLOT</name>
<dbReference type="CDD" id="cd03257">
    <property type="entry name" value="ABC_NikE_OppD_transporters"/>
    <property type="match status" value="1"/>
</dbReference>
<reference evidence="9 10" key="1">
    <citation type="submission" date="2021-06" db="EMBL/GenBank/DDBJ databases">
        <authorList>
            <person name="Sun Q."/>
            <person name="Li D."/>
        </authorList>
    </citation>
    <scope>NUCLEOTIDE SEQUENCE [LARGE SCALE GENOMIC DNA]</scope>
    <source>
        <strain evidence="9 10">MSJ-4</strain>
    </source>
</reference>
<evidence type="ECO:0000256" key="5">
    <source>
        <dbReference type="ARBA" id="ARBA00022741"/>
    </source>
</evidence>
<dbReference type="PANTHER" id="PTHR43297:SF2">
    <property type="entry name" value="DIPEPTIDE TRANSPORT ATP-BINDING PROTEIN DPPD"/>
    <property type="match status" value="1"/>
</dbReference>
<evidence type="ECO:0000256" key="2">
    <source>
        <dbReference type="ARBA" id="ARBA00005417"/>
    </source>
</evidence>
<dbReference type="Pfam" id="PF08352">
    <property type="entry name" value="oligo_HPY"/>
    <property type="match status" value="1"/>
</dbReference>
<comment type="subcellular location">
    <subcellularLocation>
        <location evidence="1">Cell membrane</location>
        <topology evidence="1">Peripheral membrane protein</topology>
    </subcellularLocation>
</comment>
<evidence type="ECO:0000259" key="8">
    <source>
        <dbReference type="PROSITE" id="PS50893"/>
    </source>
</evidence>
<dbReference type="InterPro" id="IPR013563">
    <property type="entry name" value="Oligopep_ABC_C"/>
</dbReference>
<dbReference type="Proteomes" id="UP000736583">
    <property type="component" value="Unassembled WGS sequence"/>
</dbReference>
<keyword evidence="5" id="KW-0547">Nucleotide-binding</keyword>
<dbReference type="PANTHER" id="PTHR43297">
    <property type="entry name" value="OLIGOPEPTIDE TRANSPORT ATP-BINDING PROTEIN APPD"/>
    <property type="match status" value="1"/>
</dbReference>
<feature type="domain" description="ABC transporter" evidence="8">
    <location>
        <begin position="4"/>
        <end position="255"/>
    </location>
</feature>
<comment type="similarity">
    <text evidence="2">Belongs to the ABC transporter superfamily.</text>
</comment>
<evidence type="ECO:0000313" key="9">
    <source>
        <dbReference type="EMBL" id="MBU5592680.1"/>
    </source>
</evidence>
<protein>
    <submittedName>
        <fullName evidence="9">ABC transporter ATP-binding protein</fullName>
    </submittedName>
</protein>
<dbReference type="PROSITE" id="PS50893">
    <property type="entry name" value="ABC_TRANSPORTER_2"/>
    <property type="match status" value="1"/>
</dbReference>
<dbReference type="Pfam" id="PF00005">
    <property type="entry name" value="ABC_tran"/>
    <property type="match status" value="1"/>
</dbReference>